<dbReference type="InterPro" id="IPR001623">
    <property type="entry name" value="DnaJ_domain"/>
</dbReference>
<accession>A0A8C5UMG7</accession>
<evidence type="ECO:0000256" key="9">
    <source>
        <dbReference type="ARBA" id="ARBA00064305"/>
    </source>
</evidence>
<dbReference type="PANTHER" id="PTHR23172:SF4">
    <property type="entry name" value="TYROSINE-PROTEIN PHOSPHATASE AUXILIN-RELATED"/>
    <property type="match status" value="1"/>
</dbReference>
<feature type="compositionally biased region" description="Polar residues" evidence="12">
    <location>
        <begin position="581"/>
        <end position="598"/>
    </location>
</feature>
<dbReference type="InterPro" id="IPR000387">
    <property type="entry name" value="Tyr_Pase_dom"/>
</dbReference>
<dbReference type="PROSITE" id="PS50076">
    <property type="entry name" value="DNAJ_2"/>
    <property type="match status" value="1"/>
</dbReference>
<keyword evidence="3" id="KW-0677">Repeat</keyword>
<evidence type="ECO:0000256" key="6">
    <source>
        <dbReference type="ARBA" id="ARBA00023036"/>
    </source>
</evidence>
<dbReference type="PROSITE" id="PS51181">
    <property type="entry name" value="PPASE_TENSIN"/>
    <property type="match status" value="1"/>
</dbReference>
<evidence type="ECO:0000256" key="3">
    <source>
        <dbReference type="ARBA" id="ARBA00022737"/>
    </source>
</evidence>
<evidence type="ECO:0000256" key="1">
    <source>
        <dbReference type="ARBA" id="ARBA00004132"/>
    </source>
</evidence>
<dbReference type="GO" id="GO:0030136">
    <property type="term" value="C:clathrin-coated vesicle"/>
    <property type="evidence" value="ECO:0007669"/>
    <property type="project" value="UniProtKB-SubCell"/>
</dbReference>
<dbReference type="GO" id="GO:0004721">
    <property type="term" value="F:phosphoprotein phosphatase activity"/>
    <property type="evidence" value="ECO:0007669"/>
    <property type="project" value="UniProtKB-KW"/>
</dbReference>
<evidence type="ECO:0000256" key="11">
    <source>
        <dbReference type="ARBA" id="ARBA00075670"/>
    </source>
</evidence>
<evidence type="ECO:0000313" key="18">
    <source>
        <dbReference type="Proteomes" id="UP000694560"/>
    </source>
</evidence>
<sequence>MSTLTPSGHSLSSCPCPWSRPKPPGCPLQGCAEPQGPPEPPLLQLSPFPAPSALLVQTFPAPSALLAQSSSQRQIPRSSARASSPDMESSYGGGLLDMVKGGAGRLFSNLKDNLKDTLKDTSSKVMQSVASYTKGELDISYITSRIIVMSFPAEGVELGFRNHIEDVRTFLDSRHPDHYTVFNLSPKYYRSAKFHNRVSECSWPVRQAPSLHNLYAVCKNMHNWLQQNPKNVCVIHCMDGRAASAVLVSAMFCFCHLFSNPGPAVQLLNTKRPGIVLWPSHRRYIGYICDLIADKPIIPHCKPLTIKSVTLSPVPCFNKQRNGCRPFCDILSGETRILTTSQEYERMKEYRVQEGKVLIPLGATVHGDVVVSVYHMRSTIGGRLQAKMTNTQIFQIQFHTGFIALGTTTLKFTKPELDACDSPDKYPQLFHVILDIEIQSADRQTELTPPWENFTTKDINPSILFSSHQEHQDTLALAGATDSPQDNIRNVGQSAFFSSLSWQDQKSDKSSSHPTSEDRAALVHEESEQSDDELLSLSSQHSNASGDKPHGTPKHSKKQQEPPAAPPPEDVDLLGLDGSPMSKSFPSQPSAAPSNSDLLNDLFGVGGPSSQSPGAAAAEEVFHGPGAGSVQSTPRRSAASASPSPSPRVGEGNATAFDPFGSSPKQSGPDLLGSFLSSSAVPGDPFLQATRSPSPTVHTSSTPTVSIQPDVSSGWDWPNKAGGLGMGSKSAATSPTGSLHSTPTHQAKPQTLDPFADLGSGPSFASKPTTPTGMGGGFPPSPQKPPPAPMGGSGWQQGAAYGWQGAPPKAQPSAPHASPQNKPNYNVSFSAPGERGKGPANVGKMSADFEDLLSGQGFNAHKDKKGPKTIAEMRKEEMAKEMDPEKLKVLEWIEGKERNIRALLSTMHTVLWAGETKWKPVSMADLVTPEQVKKVYRRAVLVVHPDKATGQPYEQYAKMIFMELNDAWSEFENQGQKPLY</sequence>
<dbReference type="GO" id="GO:0030276">
    <property type="term" value="F:clathrin binding"/>
    <property type="evidence" value="ECO:0007669"/>
    <property type="project" value="TreeGrafter"/>
</dbReference>
<evidence type="ECO:0000256" key="4">
    <source>
        <dbReference type="ARBA" id="ARBA00022801"/>
    </source>
</evidence>
<dbReference type="SMART" id="SM00271">
    <property type="entry name" value="DnaJ"/>
    <property type="match status" value="1"/>
</dbReference>
<feature type="region of interest" description="Disordered" evidence="12">
    <location>
        <begin position="25"/>
        <end position="46"/>
    </location>
</feature>
<dbReference type="InterPro" id="IPR036869">
    <property type="entry name" value="J_dom_sf"/>
</dbReference>
<feature type="domain" description="Tyrosine specific protein phosphatases" evidence="13">
    <location>
        <begin position="212"/>
        <end position="283"/>
    </location>
</feature>
<feature type="domain" description="J" evidence="14">
    <location>
        <begin position="916"/>
        <end position="980"/>
    </location>
</feature>
<dbReference type="PROSITE" id="PS51182">
    <property type="entry name" value="C2_TENSIN"/>
    <property type="match status" value="1"/>
</dbReference>
<dbReference type="InterPro" id="IPR014020">
    <property type="entry name" value="Tensin_C2-dom"/>
</dbReference>
<comment type="subunit">
    <text evidence="9">Forms a complex composed of HSPA8, CLTC and DNAJC6. Interacts with HSPA8/HSC70 in an ATP-dependent manner; this interaction stimulates the HSPA8's ATPase activity. Interacts with CLTC; this interaction produces a local change in heavy-chain contacts, creating a detectable global distortion of the clathrin coat. Interacts with AP2A2. Interacts with DNM1(GTP-bound form); this interaction allows clathrin-coated vesicle (CCV) formation at the plasma membrane.</text>
</comment>
<dbReference type="Proteomes" id="UP000694560">
    <property type="component" value="Unplaced"/>
</dbReference>
<dbReference type="PROSITE" id="PS50056">
    <property type="entry name" value="TYR_PHOSPHATASE_2"/>
    <property type="match status" value="1"/>
</dbReference>
<feature type="compositionally biased region" description="Polar residues" evidence="12">
    <location>
        <begin position="730"/>
        <end position="749"/>
    </location>
</feature>
<proteinExistence type="predicted"/>
<evidence type="ECO:0000256" key="5">
    <source>
        <dbReference type="ARBA" id="ARBA00022912"/>
    </source>
</evidence>
<dbReference type="OrthoDB" id="1717591at2759"/>
<evidence type="ECO:0000259" key="13">
    <source>
        <dbReference type="PROSITE" id="PS50056"/>
    </source>
</evidence>
<evidence type="ECO:0000256" key="10">
    <source>
        <dbReference type="ARBA" id="ARBA00069335"/>
    </source>
</evidence>
<name>A0A8C5UMG7_9PASS</name>
<dbReference type="GO" id="GO:0017124">
    <property type="term" value="F:SH3 domain binding"/>
    <property type="evidence" value="ECO:0007669"/>
    <property type="project" value="UniProtKB-KW"/>
</dbReference>
<keyword evidence="6" id="KW-0729">SH3-binding</keyword>
<dbReference type="Pfam" id="PF10409">
    <property type="entry name" value="PTEN_C2"/>
    <property type="match status" value="1"/>
</dbReference>
<evidence type="ECO:0000259" key="16">
    <source>
        <dbReference type="PROSITE" id="PS51182"/>
    </source>
</evidence>
<keyword evidence="18" id="KW-1185">Reference proteome</keyword>
<dbReference type="SUPFAM" id="SSF52799">
    <property type="entry name" value="(Phosphotyrosine protein) phosphatases II"/>
    <property type="match status" value="1"/>
</dbReference>
<keyword evidence="2" id="KW-0597">Phosphoprotein</keyword>
<dbReference type="GO" id="GO:0014069">
    <property type="term" value="C:postsynaptic density"/>
    <property type="evidence" value="ECO:0007669"/>
    <property type="project" value="TreeGrafter"/>
</dbReference>
<feature type="compositionally biased region" description="Low complexity" evidence="12">
    <location>
        <begin position="634"/>
        <end position="643"/>
    </location>
</feature>
<dbReference type="CDD" id="cd06257">
    <property type="entry name" value="DnaJ"/>
    <property type="match status" value="1"/>
</dbReference>
<dbReference type="GO" id="GO:0016191">
    <property type="term" value="P:synaptic vesicle uncoating"/>
    <property type="evidence" value="ECO:0007669"/>
    <property type="project" value="TreeGrafter"/>
</dbReference>
<evidence type="ECO:0000256" key="12">
    <source>
        <dbReference type="SAM" id="MobiDB-lite"/>
    </source>
</evidence>
<dbReference type="AlphaFoldDB" id="A0A8C5UMG7"/>
<dbReference type="FunFam" id="1.10.287.110:FF:000002">
    <property type="entry name" value="putative tyrosine-protein phosphatase auxilin isoform X2"/>
    <property type="match status" value="1"/>
</dbReference>
<evidence type="ECO:0000256" key="2">
    <source>
        <dbReference type="ARBA" id="ARBA00022553"/>
    </source>
</evidence>
<feature type="compositionally biased region" description="Polar residues" evidence="12">
    <location>
        <begin position="818"/>
        <end position="829"/>
    </location>
</feature>
<evidence type="ECO:0000259" key="14">
    <source>
        <dbReference type="PROSITE" id="PS50076"/>
    </source>
</evidence>
<evidence type="ECO:0000313" key="17">
    <source>
        <dbReference type="Ensembl" id="ENSMCSP00000022943.1"/>
    </source>
</evidence>
<reference evidence="17" key="2">
    <citation type="submission" date="2025-09" db="UniProtKB">
        <authorList>
            <consortium name="Ensembl"/>
        </authorList>
    </citation>
    <scope>IDENTIFICATION</scope>
</reference>
<dbReference type="FunFam" id="2.60.40.1110:FF:000001">
    <property type="entry name" value="cyclin-G-associated kinase isoform X2"/>
    <property type="match status" value="1"/>
</dbReference>
<feature type="compositionally biased region" description="Basic and acidic residues" evidence="12">
    <location>
        <begin position="505"/>
        <end position="527"/>
    </location>
</feature>
<feature type="region of interest" description="Disordered" evidence="12">
    <location>
        <begin position="67"/>
        <end position="90"/>
    </location>
</feature>
<feature type="compositionally biased region" description="Low complexity" evidence="12">
    <location>
        <begin position="67"/>
        <end position="85"/>
    </location>
</feature>
<feature type="compositionally biased region" description="Low complexity" evidence="12">
    <location>
        <begin position="608"/>
        <end position="618"/>
    </location>
</feature>
<dbReference type="Gene3D" id="3.90.190.10">
    <property type="entry name" value="Protein tyrosine phosphatase superfamily"/>
    <property type="match status" value="1"/>
</dbReference>
<keyword evidence="4" id="KW-0378">Hydrolase</keyword>
<dbReference type="Gene3D" id="2.60.40.1110">
    <property type="match status" value="1"/>
</dbReference>
<dbReference type="SUPFAM" id="SSF46565">
    <property type="entry name" value="Chaperone J-domain"/>
    <property type="match status" value="1"/>
</dbReference>
<dbReference type="InterPro" id="IPR029023">
    <property type="entry name" value="Tensin_phosphatase"/>
</dbReference>
<evidence type="ECO:0000259" key="15">
    <source>
        <dbReference type="PROSITE" id="PS51181"/>
    </source>
</evidence>
<dbReference type="CDD" id="cd14563">
    <property type="entry name" value="PTP_auxilin_N"/>
    <property type="match status" value="1"/>
</dbReference>
<organism evidence="17 18">
    <name type="scientific">Malurus cyaneus samueli</name>
    <dbReference type="NCBI Taxonomy" id="2593467"/>
    <lineage>
        <taxon>Eukaryota</taxon>
        <taxon>Metazoa</taxon>
        <taxon>Chordata</taxon>
        <taxon>Craniata</taxon>
        <taxon>Vertebrata</taxon>
        <taxon>Euteleostomi</taxon>
        <taxon>Archelosauria</taxon>
        <taxon>Archosauria</taxon>
        <taxon>Dinosauria</taxon>
        <taxon>Saurischia</taxon>
        <taxon>Theropoda</taxon>
        <taxon>Coelurosauria</taxon>
        <taxon>Aves</taxon>
        <taxon>Neognathae</taxon>
        <taxon>Neoaves</taxon>
        <taxon>Telluraves</taxon>
        <taxon>Australaves</taxon>
        <taxon>Passeriformes</taxon>
        <taxon>Meliphagoidea</taxon>
        <taxon>Maluridae</taxon>
        <taxon>Malurus</taxon>
    </lineage>
</organism>
<dbReference type="PANTHER" id="PTHR23172">
    <property type="entry name" value="AUXILIN/CYCLIN G-ASSOCIATED KINASE-RELATED"/>
    <property type="match status" value="1"/>
</dbReference>
<feature type="domain" description="C2 tensin-type" evidence="16">
    <location>
        <begin position="301"/>
        <end position="439"/>
    </location>
</feature>
<keyword evidence="7" id="KW-0143">Chaperone</keyword>
<dbReference type="FunFam" id="3.90.190.10:FF:000255">
    <property type="entry name" value="putative tyrosine-protein phosphatase auxilin"/>
    <property type="match status" value="1"/>
</dbReference>
<dbReference type="SMART" id="SM01326">
    <property type="entry name" value="PTEN_C2"/>
    <property type="match status" value="1"/>
</dbReference>
<dbReference type="GO" id="GO:0098793">
    <property type="term" value="C:presynapse"/>
    <property type="evidence" value="ECO:0007669"/>
    <property type="project" value="GOC"/>
</dbReference>
<reference evidence="17" key="1">
    <citation type="submission" date="2025-08" db="UniProtKB">
        <authorList>
            <consortium name="Ensembl"/>
        </authorList>
    </citation>
    <scope>IDENTIFICATION</scope>
</reference>
<feature type="region of interest" description="Disordered" evidence="12">
    <location>
        <begin position="502"/>
        <end position="841"/>
    </location>
</feature>
<keyword evidence="5" id="KW-0904">Protein phosphatase</keyword>
<comment type="subcellular location">
    <subcellularLocation>
        <location evidence="1">Cytoplasmic vesicle</location>
        <location evidence="1">Clathrin-coated vesicle</location>
    </subcellularLocation>
</comment>
<dbReference type="SUPFAM" id="SSF49562">
    <property type="entry name" value="C2 domain (Calcium/lipid-binding domain, CaLB)"/>
    <property type="match status" value="1"/>
</dbReference>
<feature type="compositionally biased region" description="Low complexity" evidence="12">
    <location>
        <begin position="796"/>
        <end position="806"/>
    </location>
</feature>
<evidence type="ECO:0000256" key="7">
    <source>
        <dbReference type="ARBA" id="ARBA00023186"/>
    </source>
</evidence>
<dbReference type="InterPro" id="IPR035892">
    <property type="entry name" value="C2_domain_sf"/>
</dbReference>
<feature type="compositionally biased region" description="Low complexity" evidence="12">
    <location>
        <begin position="690"/>
        <end position="706"/>
    </location>
</feature>
<protein>
    <recommendedName>
        <fullName evidence="10">Auxilin</fullName>
    </recommendedName>
    <alternativeName>
        <fullName evidence="11">DnaJ homolog subfamily C member 6</fullName>
    </alternativeName>
</protein>
<feature type="compositionally biased region" description="Pro residues" evidence="12">
    <location>
        <begin position="779"/>
        <end position="789"/>
    </location>
</feature>
<evidence type="ECO:0000256" key="8">
    <source>
        <dbReference type="ARBA" id="ARBA00023329"/>
    </source>
</evidence>
<feature type="domain" description="Phosphatase tensin-type" evidence="15">
    <location>
        <begin position="128"/>
        <end position="295"/>
    </location>
</feature>
<dbReference type="InterPro" id="IPR029021">
    <property type="entry name" value="Prot-tyrosine_phosphatase-like"/>
</dbReference>
<dbReference type="GO" id="GO:0072583">
    <property type="term" value="P:clathrin-dependent endocytosis"/>
    <property type="evidence" value="ECO:0007669"/>
    <property type="project" value="TreeGrafter"/>
</dbReference>
<dbReference type="Gene3D" id="1.10.287.110">
    <property type="entry name" value="DnaJ domain"/>
    <property type="match status" value="1"/>
</dbReference>
<dbReference type="Ensembl" id="ENSMCST00000023522.1">
    <property type="protein sequence ID" value="ENSMCSP00000022943.1"/>
    <property type="gene ID" value="ENSMCSG00000015941.1"/>
</dbReference>
<keyword evidence="8" id="KW-0968">Cytoplasmic vesicle</keyword>